<organism evidence="1 2">
    <name type="scientific">candidate division WWE3 bacterium CG09_land_8_20_14_0_10_39_24</name>
    <dbReference type="NCBI Taxonomy" id="1975088"/>
    <lineage>
        <taxon>Bacteria</taxon>
        <taxon>Katanobacteria</taxon>
    </lineage>
</organism>
<gene>
    <name evidence="1" type="ORF">COT69_00430</name>
</gene>
<accession>A0A2H0WKA7</accession>
<evidence type="ECO:0000313" key="2">
    <source>
        <dbReference type="Proteomes" id="UP000230787"/>
    </source>
</evidence>
<sequence length="80" mass="9322">MLTKDDLKSIKDIVLENNEKLASDILNEVRPEFNSIKKGIKKIKGDQRLIVNFFDSEYLTLRARVERIESTLNIKPLQSF</sequence>
<dbReference type="Proteomes" id="UP000230787">
    <property type="component" value="Unassembled WGS sequence"/>
</dbReference>
<evidence type="ECO:0000313" key="1">
    <source>
        <dbReference type="EMBL" id="PIS13113.1"/>
    </source>
</evidence>
<protein>
    <submittedName>
        <fullName evidence="1">Uncharacterized protein</fullName>
    </submittedName>
</protein>
<reference evidence="2" key="1">
    <citation type="submission" date="2017-09" db="EMBL/GenBank/DDBJ databases">
        <title>Depth-based differentiation of microbial function through sediment-hosted aquifers and enrichment of novel symbionts in the deep terrestrial subsurface.</title>
        <authorList>
            <person name="Probst A.J."/>
            <person name="Ladd B."/>
            <person name="Jarett J.K."/>
            <person name="Geller-Mcgrath D.E."/>
            <person name="Sieber C.M.K."/>
            <person name="Emerson J.B."/>
            <person name="Anantharaman K."/>
            <person name="Thomas B.C."/>
            <person name="Malmstrom R."/>
            <person name="Stieglmeier M."/>
            <person name="Klingl A."/>
            <person name="Woyke T."/>
            <person name="Ryan C.M."/>
            <person name="Banfield J.F."/>
        </authorList>
    </citation>
    <scope>NUCLEOTIDE SEQUENCE [LARGE SCALE GENOMIC DNA]</scope>
</reference>
<proteinExistence type="predicted"/>
<dbReference type="EMBL" id="PEZN01000007">
    <property type="protein sequence ID" value="PIS13113.1"/>
    <property type="molecule type" value="Genomic_DNA"/>
</dbReference>
<comment type="caution">
    <text evidence="1">The sequence shown here is derived from an EMBL/GenBank/DDBJ whole genome shotgun (WGS) entry which is preliminary data.</text>
</comment>
<name>A0A2H0WKA7_UNCKA</name>
<dbReference type="AlphaFoldDB" id="A0A2H0WKA7"/>